<dbReference type="InterPro" id="IPR024603">
    <property type="entry name" value="COG_complex_COG2_C"/>
</dbReference>
<evidence type="ECO:0000313" key="11">
    <source>
        <dbReference type="EMBL" id="KAG9451220.1"/>
    </source>
</evidence>
<keyword evidence="7" id="KW-0472">Membrane</keyword>
<evidence type="ECO:0000256" key="5">
    <source>
        <dbReference type="ARBA" id="ARBA00022927"/>
    </source>
</evidence>
<dbReference type="PANTHER" id="PTHR12961:SF0">
    <property type="entry name" value="CONSERVED OLIGOMERIC GOLGI COMPLEX SUBUNIT 2"/>
    <property type="match status" value="1"/>
</dbReference>
<proteinExistence type="inferred from homology"/>
<evidence type="ECO:0000313" key="12">
    <source>
        <dbReference type="Proteomes" id="UP000825729"/>
    </source>
</evidence>
<dbReference type="EMBL" id="JAINDJ010000004">
    <property type="protein sequence ID" value="KAG9451220.1"/>
    <property type="molecule type" value="Genomic_DNA"/>
</dbReference>
<evidence type="ECO:0000259" key="9">
    <source>
        <dbReference type="Pfam" id="PF06148"/>
    </source>
</evidence>
<comment type="caution">
    <text evidence="11">The sequence shown here is derived from an EMBL/GenBank/DDBJ whole genome shotgun (WGS) entry which is preliminary data.</text>
</comment>
<dbReference type="GO" id="GO:0007030">
    <property type="term" value="P:Golgi organization"/>
    <property type="evidence" value="ECO:0007669"/>
    <property type="project" value="InterPro"/>
</dbReference>
<gene>
    <name evidence="11" type="ORF">H6P81_011185</name>
</gene>
<evidence type="ECO:0000256" key="4">
    <source>
        <dbReference type="ARBA" id="ARBA00022448"/>
    </source>
</evidence>
<evidence type="ECO:0000256" key="7">
    <source>
        <dbReference type="ARBA" id="ARBA00023136"/>
    </source>
</evidence>
<feature type="domain" description="COG complex component COG2 C-terminal" evidence="10">
    <location>
        <begin position="411"/>
        <end position="716"/>
    </location>
</feature>
<protein>
    <recommendedName>
        <fullName evidence="3">Conserved oligomeric Golgi complex subunit 2</fullName>
    </recommendedName>
    <alternativeName>
        <fullName evidence="8">Component of oligomeric Golgi complex 2</fullName>
    </alternativeName>
</protein>
<name>A0AAV7EQT3_ARIFI</name>
<keyword evidence="4" id="KW-0813">Transport</keyword>
<accession>A0AAV7EQT3</accession>
<evidence type="ECO:0000256" key="6">
    <source>
        <dbReference type="ARBA" id="ARBA00023034"/>
    </source>
</evidence>
<evidence type="ECO:0000256" key="8">
    <source>
        <dbReference type="ARBA" id="ARBA00031344"/>
    </source>
</evidence>
<dbReference type="GO" id="GO:0006891">
    <property type="term" value="P:intra-Golgi vesicle-mediated transport"/>
    <property type="evidence" value="ECO:0007669"/>
    <property type="project" value="TreeGrafter"/>
</dbReference>
<evidence type="ECO:0000256" key="2">
    <source>
        <dbReference type="ARBA" id="ARBA00007603"/>
    </source>
</evidence>
<dbReference type="InterPro" id="IPR024602">
    <property type="entry name" value="COG_su2_N"/>
</dbReference>
<dbReference type="GO" id="GO:0015031">
    <property type="term" value="P:protein transport"/>
    <property type="evidence" value="ECO:0007669"/>
    <property type="project" value="UniProtKB-KW"/>
</dbReference>
<dbReference type="AlphaFoldDB" id="A0AAV7EQT3"/>
<keyword evidence="6" id="KW-0333">Golgi apparatus</keyword>
<dbReference type="InterPro" id="IPR009316">
    <property type="entry name" value="COG2"/>
</dbReference>
<comment type="similarity">
    <text evidence="2">Belongs to the COG2 family.</text>
</comment>
<dbReference type="PANTHER" id="PTHR12961">
    <property type="entry name" value="CONSERVED OLIGOMERIC GOLGI COMPLEX COMPONENT 2"/>
    <property type="match status" value="1"/>
</dbReference>
<evidence type="ECO:0000259" key="10">
    <source>
        <dbReference type="Pfam" id="PF12022"/>
    </source>
</evidence>
<dbReference type="Proteomes" id="UP000825729">
    <property type="component" value="Unassembled WGS sequence"/>
</dbReference>
<keyword evidence="5" id="KW-0653">Protein transport</keyword>
<evidence type="ECO:0000256" key="3">
    <source>
        <dbReference type="ARBA" id="ARBA00020977"/>
    </source>
</evidence>
<feature type="domain" description="Conserved oligomeric Golgi complex subunit 2 N-terminal" evidence="9">
    <location>
        <begin position="23"/>
        <end position="97"/>
    </location>
</feature>
<dbReference type="GO" id="GO:0017119">
    <property type="term" value="C:Golgi transport complex"/>
    <property type="evidence" value="ECO:0007669"/>
    <property type="project" value="TreeGrafter"/>
</dbReference>
<comment type="subcellular location">
    <subcellularLocation>
        <location evidence="1">Golgi apparatus membrane</location>
        <topology evidence="1">Peripheral membrane protein</topology>
    </subcellularLocation>
</comment>
<dbReference type="GO" id="GO:0000139">
    <property type="term" value="C:Golgi membrane"/>
    <property type="evidence" value="ECO:0007669"/>
    <property type="project" value="UniProtKB-SubCell"/>
</dbReference>
<sequence>MTDLLPPRPATDLFGDPIDVQPLWFKKSAFLEPNFDPESYISDLRSFVPFDNLRAELRSHFASLKNELVELINREYGDFVNLSTKLVDVDGAVVRMRAPLLELREKIAQFRGSLDGSLAALKNGLKLRSEASKARETLELLLDTFHVVSKVEKLMSELPDVPTDWSTADASSVEKSSLSNGLSSQLAENGMNVWETQSMVLERIASEMNRLKFYIAHGQDLPFIKNMDARIRSASLVLDGSLGHCFIAGLEHRDASAIYNCLRAYAAIDNTSGAEEIFRSTVVSPMVQQIIVPSSFSQVVAGSTIDELAPDYELIKQFIEKDCKFLLEISSSSNSGLHVFDFLANSILKEVLMSIQKGKPGALSPGKPGLFLKNYKSSLEFLSYLEGFCPSRSAVAKFRTESVYSDFMKLWNVGVYFSLRFQEIAGSLDSALTETTIIQVKNSTSDSKAYSRGLTLKQSIALLESLYSCWKEDVLLFSCSDKFLRLSLQLISRYSTWMSSGFSARKAGSAGSNPVSDWAVAANPEDFVYVMHDIGHLVSELNGNYLDRVLELLAPCGTEVLDLVKQSISQGGKLLQDMEPHIMEMMTEALVEKSVEDLRQLKGITATYRMTNKPLPVRHSPYVSGVLRPLKAFLDGEHASYLTTKARNELLRGAAERITGRYNEMASDLVNVARKTESSLLRIRQGAQRRAGANADQVDQNISDTDKICLQLFLDVQEYGRNLSAIGIAAEEIPAYRSLWQCVAPSKTQT</sequence>
<reference evidence="11 12" key="1">
    <citation type="submission" date="2021-07" db="EMBL/GenBank/DDBJ databases">
        <title>The Aristolochia fimbriata genome: insights into angiosperm evolution, floral development and chemical biosynthesis.</title>
        <authorList>
            <person name="Jiao Y."/>
        </authorList>
    </citation>
    <scope>NUCLEOTIDE SEQUENCE [LARGE SCALE GENOMIC DNA]</scope>
    <source>
        <strain evidence="11">IBCAS-2021</strain>
        <tissue evidence="11">Leaf</tissue>
    </source>
</reference>
<evidence type="ECO:0000256" key="1">
    <source>
        <dbReference type="ARBA" id="ARBA00004395"/>
    </source>
</evidence>
<keyword evidence="12" id="KW-1185">Reference proteome</keyword>
<dbReference type="Pfam" id="PF12022">
    <property type="entry name" value="COG2_C"/>
    <property type="match status" value="1"/>
</dbReference>
<organism evidence="11 12">
    <name type="scientific">Aristolochia fimbriata</name>
    <name type="common">White veined hardy Dutchman's pipe vine</name>
    <dbReference type="NCBI Taxonomy" id="158543"/>
    <lineage>
        <taxon>Eukaryota</taxon>
        <taxon>Viridiplantae</taxon>
        <taxon>Streptophyta</taxon>
        <taxon>Embryophyta</taxon>
        <taxon>Tracheophyta</taxon>
        <taxon>Spermatophyta</taxon>
        <taxon>Magnoliopsida</taxon>
        <taxon>Magnoliidae</taxon>
        <taxon>Piperales</taxon>
        <taxon>Aristolochiaceae</taxon>
        <taxon>Aristolochia</taxon>
    </lineage>
</organism>
<dbReference type="Pfam" id="PF06148">
    <property type="entry name" value="COG2_N"/>
    <property type="match status" value="1"/>
</dbReference>